<gene>
    <name evidence="3" type="primary">LOC111310579</name>
</gene>
<feature type="transmembrane region" description="Helical" evidence="1">
    <location>
        <begin position="6"/>
        <end position="31"/>
    </location>
</feature>
<dbReference type="PANTHER" id="PTHR34054:SF4">
    <property type="entry name" value="PROTEIN, PUTATIVE-RELATED"/>
    <property type="match status" value="1"/>
</dbReference>
<keyword evidence="1" id="KW-0472">Membrane</keyword>
<sequence length="236" mass="25904">MNASTKLGIVLIVIFATCLLALLIELIYVFWRKRSFRQRIVVSGSTHFVDSEFSNSPFYAAPSKELLYFFCWKNQPARVEPSPGVVSTTPTEAATAADSEAAAAEEDEDELAKWQAVYGQSRLLYTIKEEEREGADSVENSADQSEAKSEKRVCLRDCFSGGAEMADDVSLVVDVEEEATPFSTPCASPSYFTPSPSPDREVAILILPPGNDDVISPRSDVSTERKVGFLSLRIEG</sequence>
<evidence type="ECO:0000256" key="1">
    <source>
        <dbReference type="SAM" id="Phobius"/>
    </source>
</evidence>
<protein>
    <submittedName>
        <fullName evidence="3">Uncharacterized protein LOC111310579</fullName>
    </submittedName>
</protein>
<evidence type="ECO:0000313" key="3">
    <source>
        <dbReference type="RefSeq" id="XP_022765794.1"/>
    </source>
</evidence>
<proteinExistence type="predicted"/>
<dbReference type="GeneID" id="111310579"/>
<organism evidence="2 3">
    <name type="scientific">Durio zibethinus</name>
    <name type="common">Durian</name>
    <dbReference type="NCBI Taxonomy" id="66656"/>
    <lineage>
        <taxon>Eukaryota</taxon>
        <taxon>Viridiplantae</taxon>
        <taxon>Streptophyta</taxon>
        <taxon>Embryophyta</taxon>
        <taxon>Tracheophyta</taxon>
        <taxon>Spermatophyta</taxon>
        <taxon>Magnoliopsida</taxon>
        <taxon>eudicotyledons</taxon>
        <taxon>Gunneridae</taxon>
        <taxon>Pentapetalae</taxon>
        <taxon>rosids</taxon>
        <taxon>malvids</taxon>
        <taxon>Malvales</taxon>
        <taxon>Malvaceae</taxon>
        <taxon>Helicteroideae</taxon>
        <taxon>Durio</taxon>
    </lineage>
</organism>
<keyword evidence="1" id="KW-1133">Transmembrane helix</keyword>
<dbReference type="AlphaFoldDB" id="A0A6P6ALR4"/>
<name>A0A6P6ALR4_DURZI</name>
<keyword evidence="2" id="KW-1185">Reference proteome</keyword>
<dbReference type="Proteomes" id="UP000515121">
    <property type="component" value="Unplaced"/>
</dbReference>
<dbReference type="OrthoDB" id="784633at2759"/>
<dbReference type="InterPro" id="IPR045884">
    <property type="entry name" value="At5g59350-like"/>
</dbReference>
<dbReference type="RefSeq" id="XP_022765794.1">
    <property type="nucleotide sequence ID" value="XM_022910059.1"/>
</dbReference>
<reference evidence="3" key="1">
    <citation type="submission" date="2025-08" db="UniProtKB">
        <authorList>
            <consortium name="RefSeq"/>
        </authorList>
    </citation>
    <scope>IDENTIFICATION</scope>
    <source>
        <tissue evidence="3">Fruit stalk</tissue>
    </source>
</reference>
<keyword evidence="1" id="KW-0812">Transmembrane</keyword>
<dbReference type="PANTHER" id="PTHR34054">
    <property type="entry name" value="EXPRESSED PROTEIN"/>
    <property type="match status" value="1"/>
</dbReference>
<evidence type="ECO:0000313" key="2">
    <source>
        <dbReference type="Proteomes" id="UP000515121"/>
    </source>
</evidence>
<dbReference type="KEGG" id="dzi:111310579"/>
<accession>A0A6P6ALR4</accession>